<keyword evidence="8" id="KW-0256">Endoplasmic reticulum</keyword>
<dbReference type="GO" id="GO:0005789">
    <property type="term" value="C:endoplasmic reticulum membrane"/>
    <property type="evidence" value="ECO:0007669"/>
    <property type="project" value="UniProtKB-SubCell"/>
</dbReference>
<dbReference type="InterPro" id="IPR028098">
    <property type="entry name" value="Glyco_trans_4-like_N"/>
</dbReference>
<dbReference type="Pfam" id="PF13579">
    <property type="entry name" value="Glyco_trans_4_4"/>
    <property type="match status" value="1"/>
</dbReference>
<evidence type="ECO:0000256" key="11">
    <source>
        <dbReference type="ARBA" id="ARBA00024899"/>
    </source>
</evidence>
<feature type="compositionally biased region" description="Acidic residues" evidence="12">
    <location>
        <begin position="695"/>
        <end position="709"/>
    </location>
</feature>
<feature type="compositionally biased region" description="Basic residues" evidence="12">
    <location>
        <begin position="725"/>
        <end position="740"/>
    </location>
</feature>
<dbReference type="Proteomes" id="UP000245768">
    <property type="component" value="Unassembled WGS sequence"/>
</dbReference>
<feature type="compositionally biased region" description="Basic and acidic residues" evidence="12">
    <location>
        <begin position="710"/>
        <end position="722"/>
    </location>
</feature>
<feature type="compositionally biased region" description="Low complexity" evidence="12">
    <location>
        <begin position="343"/>
        <end position="374"/>
    </location>
</feature>
<evidence type="ECO:0000256" key="6">
    <source>
        <dbReference type="ARBA" id="ARBA00022679"/>
    </source>
</evidence>
<feature type="compositionally biased region" description="Polar residues" evidence="12">
    <location>
        <begin position="748"/>
        <end position="758"/>
    </location>
</feature>
<evidence type="ECO:0000256" key="7">
    <source>
        <dbReference type="ARBA" id="ARBA00022692"/>
    </source>
</evidence>
<evidence type="ECO:0000256" key="9">
    <source>
        <dbReference type="ARBA" id="ARBA00022989"/>
    </source>
</evidence>
<evidence type="ECO:0000256" key="5">
    <source>
        <dbReference type="ARBA" id="ARBA00022676"/>
    </source>
</evidence>
<evidence type="ECO:0000256" key="2">
    <source>
        <dbReference type="ARBA" id="ARBA00004922"/>
    </source>
</evidence>
<dbReference type="PANTHER" id="PTHR13036">
    <property type="entry name" value="BETA1,4 MANNOSYLTRANSFERASE"/>
    <property type="match status" value="1"/>
</dbReference>
<dbReference type="Pfam" id="PF13692">
    <property type="entry name" value="Glyco_trans_1_4"/>
    <property type="match status" value="1"/>
</dbReference>
<keyword evidence="9 13" id="KW-1133">Transmembrane helix</keyword>
<dbReference type="EC" id="2.4.1.142" evidence="3"/>
<proteinExistence type="predicted"/>
<feature type="domain" description="Glycosyltransferase subfamily 4-like N-terminal" evidence="14">
    <location>
        <begin position="79"/>
        <end position="252"/>
    </location>
</feature>
<feature type="region of interest" description="Disordered" evidence="12">
    <location>
        <begin position="659"/>
        <end position="773"/>
    </location>
</feature>
<keyword evidence="10 13" id="KW-0472">Membrane</keyword>
<evidence type="ECO:0000313" key="15">
    <source>
        <dbReference type="EMBL" id="PWN88648.1"/>
    </source>
</evidence>
<comment type="pathway">
    <text evidence="2">Protein modification; protein glycosylation.</text>
</comment>
<keyword evidence="16" id="KW-1185">Reference proteome</keyword>
<evidence type="ECO:0000256" key="4">
    <source>
        <dbReference type="ARBA" id="ARBA00015841"/>
    </source>
</evidence>
<feature type="compositionally biased region" description="Basic and acidic residues" evidence="12">
    <location>
        <begin position="681"/>
        <end position="694"/>
    </location>
</feature>
<protein>
    <recommendedName>
        <fullName evidence="4">Chitobiosyldiphosphodolichol beta-mannosyltransferase</fullName>
        <ecNumber evidence="3">2.4.1.142</ecNumber>
    </recommendedName>
</protein>
<comment type="subcellular location">
    <subcellularLocation>
        <location evidence="1">Endoplasmic reticulum membrane</location>
        <topology evidence="1">Single-pass membrane protein</topology>
    </subcellularLocation>
</comment>
<evidence type="ECO:0000313" key="16">
    <source>
        <dbReference type="Proteomes" id="UP000245768"/>
    </source>
</evidence>
<feature type="region of interest" description="Disordered" evidence="12">
    <location>
        <begin position="341"/>
        <end position="399"/>
    </location>
</feature>
<dbReference type="PANTHER" id="PTHR13036:SF0">
    <property type="entry name" value="CHITOBIOSYLDIPHOSPHODOLICHOL BETA-MANNOSYLTRANSFERASE"/>
    <property type="match status" value="1"/>
</dbReference>
<organism evidence="15 16">
    <name type="scientific">Acaromyces ingoldii</name>
    <dbReference type="NCBI Taxonomy" id="215250"/>
    <lineage>
        <taxon>Eukaryota</taxon>
        <taxon>Fungi</taxon>
        <taxon>Dikarya</taxon>
        <taxon>Basidiomycota</taxon>
        <taxon>Ustilaginomycotina</taxon>
        <taxon>Exobasidiomycetes</taxon>
        <taxon>Exobasidiales</taxon>
        <taxon>Cryptobasidiaceae</taxon>
        <taxon>Acaromyces</taxon>
    </lineage>
</organism>
<keyword evidence="6" id="KW-0808">Transferase</keyword>
<dbReference type="SUPFAM" id="SSF53756">
    <property type="entry name" value="UDP-Glycosyltransferase/glycogen phosphorylase"/>
    <property type="match status" value="2"/>
</dbReference>
<dbReference type="GO" id="GO:0004578">
    <property type="term" value="F:chitobiosyldiphosphodolichol beta-mannosyltransferase activity"/>
    <property type="evidence" value="ECO:0007669"/>
    <property type="project" value="UniProtKB-EC"/>
</dbReference>
<dbReference type="Gene3D" id="3.40.50.2000">
    <property type="entry name" value="Glycogen Phosphorylase B"/>
    <property type="match status" value="2"/>
</dbReference>
<evidence type="ECO:0000256" key="10">
    <source>
        <dbReference type="ARBA" id="ARBA00023136"/>
    </source>
</evidence>
<evidence type="ECO:0000256" key="8">
    <source>
        <dbReference type="ARBA" id="ARBA00022824"/>
    </source>
</evidence>
<evidence type="ECO:0000256" key="1">
    <source>
        <dbReference type="ARBA" id="ARBA00004389"/>
    </source>
</evidence>
<dbReference type="GeneID" id="37044402"/>
<comment type="function">
    <text evidence="11">Participates in the formation of the lipid-linked precursor oligosaccharide for N-glycosylation. Involved in assembling the dolichol-pyrophosphate-GlcNAc(2)-Man(5) intermediate on the cytoplasmic surface of the ER.</text>
</comment>
<keyword evidence="7 13" id="KW-0812">Transmembrane</keyword>
<evidence type="ECO:0000256" key="12">
    <source>
        <dbReference type="SAM" id="MobiDB-lite"/>
    </source>
</evidence>
<dbReference type="AlphaFoldDB" id="A0A316YJ50"/>
<evidence type="ECO:0000256" key="13">
    <source>
        <dbReference type="SAM" id="Phobius"/>
    </source>
</evidence>
<dbReference type="EMBL" id="KZ819638">
    <property type="protein sequence ID" value="PWN88648.1"/>
    <property type="molecule type" value="Genomic_DNA"/>
</dbReference>
<accession>A0A316YJ50</accession>
<evidence type="ECO:0000259" key="14">
    <source>
        <dbReference type="Pfam" id="PF13579"/>
    </source>
</evidence>
<gene>
    <name evidence="15" type="ORF">FA10DRAFT_268810</name>
</gene>
<keyword evidence="5" id="KW-0328">Glycosyltransferase</keyword>
<sequence length="773" mass="84998">MRPLQSYLVDPLRLPAPFLLLCLTLVIASLLSLLALLFLFLWVALSRAPSTTRKSSLGRSAAVVVLGDVGRSPRMCYHVQSLAEDGWRVAVLGYPGTPPPPPLRRSSVRHHHLVQPLAGTLSRLPRTGGLFALVVAPLKVLLQSASLFWELSAKVKPPPEIVIVQTPPALPTLFVVRVVCMLLGSRVIIDWHNLGYTILGMRLGSSSPLVRLAAKLERWTGRRAYAHICVTEALKAHLIRDWGVTGKVTVLHDRPPTHFRRSTVEESHRLLSELCPRLDPPISKEWFPSYEAPHSSPFTAQGDFRNDRPALIVSSTSWTVDEDFDMLLKAAALYERRARELNEQNQEQQSQQQQRQRQLSTPMPSSSSADSLDAPGPDRSPVWSGTGIESTRDRSRRVSLTMLSSPTTLVAATRLPKLLLVVTGKGELRSRYEREIAEQERNWDWVRIRTAWLERDDYPTLLGSADVGISLHTSSSGLDLPMKVVDMLGCALPVCALGFPCLDELIQHGQNGLVFYKAEELASQLETLLAKHPQRSWLATSLAGNSSNRFPQTSASGASSPIVDSYNLPPSPSAASFSLIPSPIIGKSRHSPASDGICGGVSSTTNSSHANQESWSSTWKRIIRPLLAAADAEDAMKEEASLRHRRLAKGVTLAMFRRRQGPVAAGAQKRPTLDGNGRAKSSFDDGERQGRTSSDDYDGAYPDELEGDEADRGARRNDDMIVLRRSPRSYLRRRRSVKKSSLHDSPSYAFSQSANGSGDNDGIPDIHVSAPTT</sequence>
<dbReference type="FunCoup" id="A0A316YJ50">
    <property type="interactions" value="508"/>
</dbReference>
<dbReference type="InterPro" id="IPR026051">
    <property type="entry name" value="ALG1-like"/>
</dbReference>
<dbReference type="RefSeq" id="XP_025375846.1">
    <property type="nucleotide sequence ID" value="XM_025522486.1"/>
</dbReference>
<dbReference type="OrthoDB" id="614844at2759"/>
<dbReference type="STRING" id="215250.A0A316YJ50"/>
<evidence type="ECO:0000256" key="3">
    <source>
        <dbReference type="ARBA" id="ARBA00012611"/>
    </source>
</evidence>
<reference evidence="15 16" key="1">
    <citation type="journal article" date="2018" name="Mol. Biol. Evol.">
        <title>Broad Genomic Sampling Reveals a Smut Pathogenic Ancestry of the Fungal Clade Ustilaginomycotina.</title>
        <authorList>
            <person name="Kijpornyongpan T."/>
            <person name="Mondo S.J."/>
            <person name="Barry K."/>
            <person name="Sandor L."/>
            <person name="Lee J."/>
            <person name="Lipzen A."/>
            <person name="Pangilinan J."/>
            <person name="LaButti K."/>
            <person name="Hainaut M."/>
            <person name="Henrissat B."/>
            <person name="Grigoriev I.V."/>
            <person name="Spatafora J.W."/>
            <person name="Aime M.C."/>
        </authorList>
    </citation>
    <scope>NUCLEOTIDE SEQUENCE [LARGE SCALE GENOMIC DNA]</scope>
    <source>
        <strain evidence="15 16">MCA 4198</strain>
    </source>
</reference>
<feature type="transmembrane region" description="Helical" evidence="13">
    <location>
        <begin position="18"/>
        <end position="45"/>
    </location>
</feature>
<dbReference type="InParanoid" id="A0A316YJ50"/>
<name>A0A316YJ50_9BASI</name>